<feature type="signal peptide" evidence="3">
    <location>
        <begin position="1"/>
        <end position="17"/>
    </location>
</feature>
<dbReference type="PANTHER" id="PTHR12236">
    <property type="entry name" value="STRUCTURAL CONTITUENT OF CUTICLE"/>
    <property type="match status" value="1"/>
</dbReference>
<dbReference type="EMBL" id="JBDJPC010000006">
    <property type="protein sequence ID" value="KAL1497735.1"/>
    <property type="molecule type" value="Genomic_DNA"/>
</dbReference>
<organism evidence="4 5">
    <name type="scientific">Hypothenemus hampei</name>
    <name type="common">Coffee berry borer</name>
    <dbReference type="NCBI Taxonomy" id="57062"/>
    <lineage>
        <taxon>Eukaryota</taxon>
        <taxon>Metazoa</taxon>
        <taxon>Ecdysozoa</taxon>
        <taxon>Arthropoda</taxon>
        <taxon>Hexapoda</taxon>
        <taxon>Insecta</taxon>
        <taxon>Pterygota</taxon>
        <taxon>Neoptera</taxon>
        <taxon>Endopterygota</taxon>
        <taxon>Coleoptera</taxon>
        <taxon>Polyphaga</taxon>
        <taxon>Cucujiformia</taxon>
        <taxon>Curculionidae</taxon>
        <taxon>Scolytinae</taxon>
        <taxon>Hypothenemus</taxon>
    </lineage>
</organism>
<name>A0ABD1EML6_HYPHA</name>
<evidence type="ECO:0000256" key="3">
    <source>
        <dbReference type="SAM" id="SignalP"/>
    </source>
</evidence>
<dbReference type="Pfam" id="PF00379">
    <property type="entry name" value="Chitin_bind_4"/>
    <property type="match status" value="1"/>
</dbReference>
<keyword evidence="1 2" id="KW-0193">Cuticle</keyword>
<dbReference type="PROSITE" id="PS00233">
    <property type="entry name" value="CHIT_BIND_RR_1"/>
    <property type="match status" value="1"/>
</dbReference>
<dbReference type="PRINTS" id="PR00947">
    <property type="entry name" value="CUTICLE"/>
</dbReference>
<reference evidence="4 5" key="1">
    <citation type="submission" date="2024-05" db="EMBL/GenBank/DDBJ databases">
        <title>Genetic variation in Jamaican populations of the coffee berry borer (Hypothenemus hampei).</title>
        <authorList>
            <person name="Errbii M."/>
            <person name="Myrie A."/>
        </authorList>
    </citation>
    <scope>NUCLEOTIDE SEQUENCE [LARGE SCALE GENOMIC DNA]</scope>
    <source>
        <strain evidence="4">JA-Hopewell-2020-01-JO</strain>
        <tissue evidence="4">Whole body</tissue>
    </source>
</reference>
<dbReference type="InterPro" id="IPR031311">
    <property type="entry name" value="CHIT_BIND_RR_consensus"/>
</dbReference>
<comment type="caution">
    <text evidence="4">The sequence shown here is derived from an EMBL/GenBank/DDBJ whole genome shotgun (WGS) entry which is preliminary data.</text>
</comment>
<dbReference type="InterPro" id="IPR051217">
    <property type="entry name" value="Insect_Cuticle_Struc_Prot"/>
</dbReference>
<dbReference type="PROSITE" id="PS51155">
    <property type="entry name" value="CHIT_BIND_RR_2"/>
    <property type="match status" value="1"/>
</dbReference>
<feature type="chain" id="PRO_5044768772" evidence="3">
    <location>
        <begin position="18"/>
        <end position="169"/>
    </location>
</feature>
<dbReference type="AlphaFoldDB" id="A0ABD1EML6"/>
<gene>
    <name evidence="4" type="ORF">ABEB36_008642</name>
</gene>
<evidence type="ECO:0000256" key="2">
    <source>
        <dbReference type="PROSITE-ProRule" id="PRU00497"/>
    </source>
</evidence>
<keyword evidence="5" id="KW-1185">Reference proteome</keyword>
<dbReference type="GO" id="GO:0042302">
    <property type="term" value="F:structural constituent of cuticle"/>
    <property type="evidence" value="ECO:0007669"/>
    <property type="project" value="UniProtKB-UniRule"/>
</dbReference>
<accession>A0ABD1EML6</accession>
<keyword evidence="3" id="KW-0732">Signal</keyword>
<dbReference type="Proteomes" id="UP001566132">
    <property type="component" value="Unassembled WGS sequence"/>
</dbReference>
<evidence type="ECO:0000256" key="1">
    <source>
        <dbReference type="ARBA" id="ARBA00022460"/>
    </source>
</evidence>
<dbReference type="InterPro" id="IPR000618">
    <property type="entry name" value="Insect_cuticle"/>
</dbReference>
<proteinExistence type="predicted"/>
<dbReference type="PANTHER" id="PTHR12236:SF75">
    <property type="entry name" value="CUTICULAR PROTEIN 62BB, ISOFORM A"/>
    <property type="match status" value="1"/>
</dbReference>
<evidence type="ECO:0000313" key="4">
    <source>
        <dbReference type="EMBL" id="KAL1497735.1"/>
    </source>
</evidence>
<sequence>MTLVVLLFLSFVIYAKAAISFSYGSLGGSIGDNGGGGGGLEGGFGNDIGSGLSSGGGLGGSLGGGLGGGLSSNGGGGGGDGGHYYTDIDYYTIPHYEYQYKINDPKHHDVHEQKEERYGDKVKGEYSLHEPDGTIRIVKYEADKENGFNAVVERRGHAIHPQHYKTYHD</sequence>
<evidence type="ECO:0000313" key="5">
    <source>
        <dbReference type="Proteomes" id="UP001566132"/>
    </source>
</evidence>
<protein>
    <submittedName>
        <fullName evidence="4">Uncharacterized protein</fullName>
    </submittedName>
</protein>